<dbReference type="PANTHER" id="PTHR14582:SF1">
    <property type="entry name" value="CENTROMERE PROTEIN O"/>
    <property type="match status" value="1"/>
</dbReference>
<keyword evidence="10" id="KW-1185">Reference proteome</keyword>
<dbReference type="InterPro" id="IPR018464">
    <property type="entry name" value="CENP-O"/>
</dbReference>
<reference evidence="9" key="1">
    <citation type="journal article" date="2023" name="Science">
        <title>Genome structures resolve the early diversification of teleost fishes.</title>
        <authorList>
            <person name="Parey E."/>
            <person name="Louis A."/>
            <person name="Montfort J."/>
            <person name="Bouchez O."/>
            <person name="Roques C."/>
            <person name="Iampietro C."/>
            <person name="Lluch J."/>
            <person name="Castinel A."/>
            <person name="Donnadieu C."/>
            <person name="Desvignes T."/>
            <person name="Floi Bucao C."/>
            <person name="Jouanno E."/>
            <person name="Wen M."/>
            <person name="Mejri S."/>
            <person name="Dirks R."/>
            <person name="Jansen H."/>
            <person name="Henkel C."/>
            <person name="Chen W.J."/>
            <person name="Zahm M."/>
            <person name="Cabau C."/>
            <person name="Klopp C."/>
            <person name="Thompson A.W."/>
            <person name="Robinson-Rechavi M."/>
            <person name="Braasch I."/>
            <person name="Lecointre G."/>
            <person name="Bobe J."/>
            <person name="Postlethwait J.H."/>
            <person name="Berthelot C."/>
            <person name="Roest Crollius H."/>
            <person name="Guiguen Y."/>
        </authorList>
    </citation>
    <scope>NUCLEOTIDE SEQUENCE</scope>
    <source>
        <strain evidence="9">WJC10195</strain>
    </source>
</reference>
<keyword evidence="7" id="KW-0137">Centromere</keyword>
<dbReference type="GO" id="GO:0005634">
    <property type="term" value="C:nucleus"/>
    <property type="evidence" value="ECO:0007669"/>
    <property type="project" value="UniProtKB-SubCell"/>
</dbReference>
<dbReference type="OrthoDB" id="10050372at2759"/>
<keyword evidence="8" id="KW-0175">Coiled coil</keyword>
<keyword evidence="5" id="KW-0158">Chromosome</keyword>
<dbReference type="EMBL" id="JAINUF010000007">
    <property type="protein sequence ID" value="KAJ8353258.1"/>
    <property type="molecule type" value="Genomic_DNA"/>
</dbReference>
<comment type="similarity">
    <text evidence="3">Belongs to the CENP-O/MCM21 family.</text>
</comment>
<organism evidence="9 10">
    <name type="scientific">Synaphobranchus kaupii</name>
    <name type="common">Kaup's arrowtooth eel</name>
    <dbReference type="NCBI Taxonomy" id="118154"/>
    <lineage>
        <taxon>Eukaryota</taxon>
        <taxon>Metazoa</taxon>
        <taxon>Chordata</taxon>
        <taxon>Craniata</taxon>
        <taxon>Vertebrata</taxon>
        <taxon>Euteleostomi</taxon>
        <taxon>Actinopterygii</taxon>
        <taxon>Neopterygii</taxon>
        <taxon>Teleostei</taxon>
        <taxon>Anguilliformes</taxon>
        <taxon>Synaphobranchidae</taxon>
        <taxon>Synaphobranchus</taxon>
    </lineage>
</organism>
<accession>A0A9Q1F8D3</accession>
<dbReference type="PANTHER" id="PTHR14582">
    <property type="entry name" value="INNER KINETOCHORE SUBUNIT MAL2"/>
    <property type="match status" value="1"/>
</dbReference>
<evidence type="ECO:0000256" key="1">
    <source>
        <dbReference type="ARBA" id="ARBA00004123"/>
    </source>
</evidence>
<evidence type="ECO:0000313" key="10">
    <source>
        <dbReference type="Proteomes" id="UP001152622"/>
    </source>
</evidence>
<protein>
    <recommendedName>
        <fullName evidence="4">Centromere protein O</fullName>
    </recommendedName>
</protein>
<keyword evidence="6" id="KW-0539">Nucleus</keyword>
<evidence type="ECO:0000256" key="3">
    <source>
        <dbReference type="ARBA" id="ARBA00007321"/>
    </source>
</evidence>
<evidence type="ECO:0000256" key="6">
    <source>
        <dbReference type="ARBA" id="ARBA00023242"/>
    </source>
</evidence>
<dbReference type="Proteomes" id="UP001152622">
    <property type="component" value="Chromosome 7"/>
</dbReference>
<gene>
    <name evidence="9" type="ORF">SKAU_G00208250</name>
</gene>
<comment type="subcellular location">
    <subcellularLocation>
        <location evidence="2">Chromosome</location>
        <location evidence="2">Centromere</location>
    </subcellularLocation>
    <subcellularLocation>
        <location evidence="1">Nucleus</location>
    </subcellularLocation>
</comment>
<comment type="caution">
    <text evidence="9">The sequence shown here is derived from an EMBL/GenBank/DDBJ whole genome shotgun (WGS) entry which is preliminary data.</text>
</comment>
<proteinExistence type="inferred from homology"/>
<evidence type="ECO:0000256" key="4">
    <source>
        <dbReference type="ARBA" id="ARBA00016395"/>
    </source>
</evidence>
<feature type="coiled-coil region" evidence="8">
    <location>
        <begin position="40"/>
        <end position="67"/>
    </location>
</feature>
<dbReference type="Pfam" id="PF09496">
    <property type="entry name" value="CENP-O"/>
    <property type="match status" value="1"/>
</dbReference>
<evidence type="ECO:0000313" key="9">
    <source>
        <dbReference type="EMBL" id="KAJ8353258.1"/>
    </source>
</evidence>
<evidence type="ECO:0000256" key="8">
    <source>
        <dbReference type="SAM" id="Coils"/>
    </source>
</evidence>
<dbReference type="CDD" id="cd23835">
    <property type="entry name" value="DRWD-N_CENP-O"/>
    <property type="match status" value="1"/>
</dbReference>
<dbReference type="AlphaFoldDB" id="A0A9Q1F8D3"/>
<evidence type="ECO:0000256" key="5">
    <source>
        <dbReference type="ARBA" id="ARBA00022454"/>
    </source>
</evidence>
<dbReference type="CDD" id="cd23836">
    <property type="entry name" value="DRWD-C_CENP-O"/>
    <property type="match status" value="1"/>
</dbReference>
<evidence type="ECO:0000256" key="2">
    <source>
        <dbReference type="ARBA" id="ARBA00004584"/>
    </source>
</evidence>
<name>A0A9Q1F8D3_SYNKA</name>
<dbReference type="GO" id="GO:0031511">
    <property type="term" value="C:Mis6-Sim4 complex"/>
    <property type="evidence" value="ECO:0007669"/>
    <property type="project" value="TreeGrafter"/>
</dbReference>
<evidence type="ECO:0000256" key="7">
    <source>
        <dbReference type="ARBA" id="ARBA00023328"/>
    </source>
</evidence>
<sequence>MEDARECLRDGVLNHLNVLEIEALELSRQQQLCLQQQSRVDDLRIMVDKLRAQKDQLKARAKTTMSLQQLKAVVHQRNEEFNDDISEEGCSMTAKSQLSFLMARKTQVKDLLQAHHLIGGYDVTETCRGKGVCISIATAFEGFYLETYNLELDVSRAIQICRHNIPPFIPLEKLAQVNLQTDLMGFLSTLSHHLNGFAGRRQQIRLIQEVLRDSVEVMESNVLFNTIVLMCADPEENGRAVLCTLEYSDLSRYLPTKVTIESEDKALPSTPQWKESQSLLLQTPAHTALKALKMKGQIA</sequence>